<comment type="caution">
    <text evidence="3">The sequence shown here is derived from an EMBL/GenBank/DDBJ whole genome shotgun (WGS) entry which is preliminary data.</text>
</comment>
<feature type="transmembrane region" description="Helical" evidence="1">
    <location>
        <begin position="16"/>
        <end position="40"/>
    </location>
</feature>
<feature type="transmembrane region" description="Helical" evidence="1">
    <location>
        <begin position="135"/>
        <end position="156"/>
    </location>
</feature>
<dbReference type="InterPro" id="IPR000326">
    <property type="entry name" value="PAP2/HPO"/>
</dbReference>
<gene>
    <name evidence="3" type="ORF">E0485_10065</name>
</gene>
<accession>A0A4R4EHP7</accession>
<dbReference type="SMART" id="SM00014">
    <property type="entry name" value="acidPPc"/>
    <property type="match status" value="1"/>
</dbReference>
<keyword evidence="1" id="KW-0472">Membrane</keyword>
<dbReference type="SUPFAM" id="SSF48317">
    <property type="entry name" value="Acid phosphatase/Vanadium-dependent haloperoxidase"/>
    <property type="match status" value="1"/>
</dbReference>
<feature type="transmembrane region" description="Helical" evidence="1">
    <location>
        <begin position="60"/>
        <end position="87"/>
    </location>
</feature>
<proteinExistence type="predicted"/>
<organism evidence="3 4">
    <name type="scientific">Paenibacillus albiflavus</name>
    <dbReference type="NCBI Taxonomy" id="2545760"/>
    <lineage>
        <taxon>Bacteria</taxon>
        <taxon>Bacillati</taxon>
        <taxon>Bacillota</taxon>
        <taxon>Bacilli</taxon>
        <taxon>Bacillales</taxon>
        <taxon>Paenibacillaceae</taxon>
        <taxon>Paenibacillus</taxon>
    </lineage>
</organism>
<feature type="transmembrane region" description="Helical" evidence="1">
    <location>
        <begin position="163"/>
        <end position="188"/>
    </location>
</feature>
<sequence>MKLPGKRGYGLSRKQWITLIVMLGIFVFFATTFSTSWITAFDSAVGDGIRTLRSDVLTPIFILITDMGEFLQVLIVGIVFALFAIFVLKLRWKIVIMAAAVLCSLGTNRLLKAFFARPRPTVEHLSFADGYSFPSGHAMISTTFYGLLGFLLWQYFKEHGKPVLARCILVVTIIWTILICVSRIYLGVHFPSDILAGAALGFAWFIAATAVMEKVKR</sequence>
<feature type="transmembrane region" description="Helical" evidence="1">
    <location>
        <begin position="194"/>
        <end position="212"/>
    </location>
</feature>
<dbReference type="PANTHER" id="PTHR14969:SF13">
    <property type="entry name" value="AT30094P"/>
    <property type="match status" value="1"/>
</dbReference>
<feature type="transmembrane region" description="Helical" evidence="1">
    <location>
        <begin position="94"/>
        <end position="115"/>
    </location>
</feature>
<dbReference type="CDD" id="cd03392">
    <property type="entry name" value="PAP2_like_2"/>
    <property type="match status" value="1"/>
</dbReference>
<dbReference type="Proteomes" id="UP000295418">
    <property type="component" value="Unassembled WGS sequence"/>
</dbReference>
<evidence type="ECO:0000313" key="3">
    <source>
        <dbReference type="EMBL" id="TCZ77811.1"/>
    </source>
</evidence>
<protein>
    <submittedName>
        <fullName evidence="3">Phosphatase PAP2 family protein</fullName>
    </submittedName>
</protein>
<reference evidence="3 4" key="1">
    <citation type="submission" date="2019-03" db="EMBL/GenBank/DDBJ databases">
        <authorList>
            <person name="Kim M.K.M."/>
        </authorList>
    </citation>
    <scope>NUCLEOTIDE SEQUENCE [LARGE SCALE GENOMIC DNA]</scope>
    <source>
        <strain evidence="3 4">18JY21-1</strain>
    </source>
</reference>
<feature type="domain" description="Phosphatidic acid phosphatase type 2/haloperoxidase" evidence="2">
    <location>
        <begin position="92"/>
        <end position="209"/>
    </location>
</feature>
<dbReference type="AlphaFoldDB" id="A0A4R4EHP7"/>
<dbReference type="EMBL" id="SKFG01000008">
    <property type="protein sequence ID" value="TCZ77811.1"/>
    <property type="molecule type" value="Genomic_DNA"/>
</dbReference>
<keyword evidence="4" id="KW-1185">Reference proteome</keyword>
<keyword evidence="1" id="KW-1133">Transmembrane helix</keyword>
<name>A0A4R4EHP7_9BACL</name>
<evidence type="ECO:0000259" key="2">
    <source>
        <dbReference type="SMART" id="SM00014"/>
    </source>
</evidence>
<evidence type="ECO:0000313" key="4">
    <source>
        <dbReference type="Proteomes" id="UP000295418"/>
    </source>
</evidence>
<dbReference type="PANTHER" id="PTHR14969">
    <property type="entry name" value="SPHINGOSINE-1-PHOSPHATE PHOSPHOHYDROLASE"/>
    <property type="match status" value="1"/>
</dbReference>
<evidence type="ECO:0000256" key="1">
    <source>
        <dbReference type="SAM" id="Phobius"/>
    </source>
</evidence>
<keyword evidence="1" id="KW-0812">Transmembrane</keyword>
<dbReference type="Pfam" id="PF01569">
    <property type="entry name" value="PAP2"/>
    <property type="match status" value="1"/>
</dbReference>
<dbReference type="OrthoDB" id="9789113at2"/>
<dbReference type="Gene3D" id="1.20.144.10">
    <property type="entry name" value="Phosphatidic acid phosphatase type 2/haloperoxidase"/>
    <property type="match status" value="2"/>
</dbReference>
<dbReference type="InterPro" id="IPR036938">
    <property type="entry name" value="PAP2/HPO_sf"/>
</dbReference>